<sequence length="189" mass="20519">MAKIILEVGHGPYRTRNGKVGFEEGANGPGTTEYKEVKIMAELAQVKLTMQGYDVEVLDPEESLKKIGQLALGSNIFVSLHLNAFNRMAQGTEVLIHRAGTKEDHNLAEVLQEELVKALGLTDRGVKRQGLAVLSQVPSSVQAACLTESFFIDSVADAETVRTMSETAAHAIATGIDRYIKTHGLDQDQ</sequence>
<reference evidence="2" key="1">
    <citation type="submission" date="2020-10" db="EMBL/GenBank/DDBJ databases">
        <authorList>
            <person name="Castelo-Branco R."/>
            <person name="Eusebio N."/>
            <person name="Adriana R."/>
            <person name="Vieira A."/>
            <person name="Brugerolle De Fraissinette N."/>
            <person name="Rezende De Castro R."/>
            <person name="Schneider M.P."/>
            <person name="Vasconcelos V."/>
            <person name="Leao P.N."/>
        </authorList>
    </citation>
    <scope>NUCLEOTIDE SEQUENCE</scope>
    <source>
        <strain evidence="2">LEGE 11480</strain>
    </source>
</reference>
<keyword evidence="3" id="KW-1185">Reference proteome</keyword>
<dbReference type="Pfam" id="PF01520">
    <property type="entry name" value="Amidase_3"/>
    <property type="match status" value="1"/>
</dbReference>
<dbReference type="PANTHER" id="PTHR30404">
    <property type="entry name" value="N-ACETYLMURAMOYL-L-ALANINE AMIDASE"/>
    <property type="match status" value="1"/>
</dbReference>
<dbReference type="GO" id="GO:0009253">
    <property type="term" value="P:peptidoglycan catabolic process"/>
    <property type="evidence" value="ECO:0007669"/>
    <property type="project" value="InterPro"/>
</dbReference>
<proteinExistence type="predicted"/>
<dbReference type="GO" id="GO:0008745">
    <property type="term" value="F:N-acetylmuramoyl-L-alanine amidase activity"/>
    <property type="evidence" value="ECO:0007669"/>
    <property type="project" value="InterPro"/>
</dbReference>
<dbReference type="EMBL" id="JADEXQ010000219">
    <property type="protein sequence ID" value="MBE9033489.1"/>
    <property type="molecule type" value="Genomic_DNA"/>
</dbReference>
<dbReference type="SUPFAM" id="SSF53187">
    <property type="entry name" value="Zn-dependent exopeptidases"/>
    <property type="match status" value="1"/>
</dbReference>
<dbReference type="InterPro" id="IPR050695">
    <property type="entry name" value="N-acetylmuramoyl_amidase_3"/>
</dbReference>
<dbReference type="Gene3D" id="3.40.630.40">
    <property type="entry name" value="Zn-dependent exopeptidases"/>
    <property type="match status" value="1"/>
</dbReference>
<name>A0A928VWU5_9CYAN</name>
<protein>
    <submittedName>
        <fullName evidence="2">N-acetylmuramoyl-L-alanine amidase</fullName>
    </submittedName>
</protein>
<dbReference type="CDD" id="cd02696">
    <property type="entry name" value="MurNAc-LAA"/>
    <property type="match status" value="1"/>
</dbReference>
<evidence type="ECO:0000313" key="2">
    <source>
        <dbReference type="EMBL" id="MBE9033489.1"/>
    </source>
</evidence>
<dbReference type="RefSeq" id="WP_264328287.1">
    <property type="nucleotide sequence ID" value="NZ_JADEXQ010000219.1"/>
</dbReference>
<dbReference type="AlphaFoldDB" id="A0A928VWU5"/>
<gene>
    <name evidence="2" type="ORF">IQ266_27545</name>
</gene>
<evidence type="ECO:0000259" key="1">
    <source>
        <dbReference type="SMART" id="SM00646"/>
    </source>
</evidence>
<dbReference type="Proteomes" id="UP000625316">
    <property type="component" value="Unassembled WGS sequence"/>
</dbReference>
<organism evidence="2 3">
    <name type="scientific">Romeriopsis navalis LEGE 11480</name>
    <dbReference type="NCBI Taxonomy" id="2777977"/>
    <lineage>
        <taxon>Bacteria</taxon>
        <taxon>Bacillati</taxon>
        <taxon>Cyanobacteriota</taxon>
        <taxon>Cyanophyceae</taxon>
        <taxon>Leptolyngbyales</taxon>
        <taxon>Leptolyngbyaceae</taxon>
        <taxon>Romeriopsis</taxon>
        <taxon>Romeriopsis navalis</taxon>
    </lineage>
</organism>
<dbReference type="SMART" id="SM00646">
    <property type="entry name" value="Ami_3"/>
    <property type="match status" value="1"/>
</dbReference>
<evidence type="ECO:0000313" key="3">
    <source>
        <dbReference type="Proteomes" id="UP000625316"/>
    </source>
</evidence>
<dbReference type="GO" id="GO:0030288">
    <property type="term" value="C:outer membrane-bounded periplasmic space"/>
    <property type="evidence" value="ECO:0007669"/>
    <property type="project" value="TreeGrafter"/>
</dbReference>
<dbReference type="PANTHER" id="PTHR30404:SF8">
    <property type="entry name" value="AUTOLYSIN PH-RELATED"/>
    <property type="match status" value="1"/>
</dbReference>
<feature type="domain" description="MurNAc-LAA" evidence="1">
    <location>
        <begin position="68"/>
        <end position="177"/>
    </location>
</feature>
<dbReference type="InterPro" id="IPR002508">
    <property type="entry name" value="MurNAc-LAA_cat"/>
</dbReference>
<accession>A0A928VWU5</accession>
<comment type="caution">
    <text evidence="2">The sequence shown here is derived from an EMBL/GenBank/DDBJ whole genome shotgun (WGS) entry which is preliminary data.</text>
</comment>